<dbReference type="HOGENOM" id="CLU_2943162_0_0_1"/>
<organism evidence="1 2">
    <name type="scientific">Scleroderma citrinum Foug A</name>
    <dbReference type="NCBI Taxonomy" id="1036808"/>
    <lineage>
        <taxon>Eukaryota</taxon>
        <taxon>Fungi</taxon>
        <taxon>Dikarya</taxon>
        <taxon>Basidiomycota</taxon>
        <taxon>Agaricomycotina</taxon>
        <taxon>Agaricomycetes</taxon>
        <taxon>Agaricomycetidae</taxon>
        <taxon>Boletales</taxon>
        <taxon>Sclerodermatineae</taxon>
        <taxon>Sclerodermataceae</taxon>
        <taxon>Scleroderma</taxon>
    </lineage>
</organism>
<protein>
    <submittedName>
        <fullName evidence="1">Uncharacterized protein</fullName>
    </submittedName>
</protein>
<dbReference type="InParanoid" id="A0A0C3EIK0"/>
<keyword evidence="2" id="KW-1185">Reference proteome</keyword>
<dbReference type="Proteomes" id="UP000053989">
    <property type="component" value="Unassembled WGS sequence"/>
</dbReference>
<accession>A0A0C3EIK0</accession>
<proteinExistence type="predicted"/>
<name>A0A0C3EIK0_9AGAM</name>
<dbReference type="AlphaFoldDB" id="A0A0C3EIK0"/>
<reference evidence="2" key="2">
    <citation type="submission" date="2015-01" db="EMBL/GenBank/DDBJ databases">
        <title>Evolutionary Origins and Diversification of the Mycorrhizal Mutualists.</title>
        <authorList>
            <consortium name="DOE Joint Genome Institute"/>
            <consortium name="Mycorrhizal Genomics Consortium"/>
            <person name="Kohler A."/>
            <person name="Kuo A."/>
            <person name="Nagy L.G."/>
            <person name="Floudas D."/>
            <person name="Copeland A."/>
            <person name="Barry K.W."/>
            <person name="Cichocki N."/>
            <person name="Veneault-Fourrey C."/>
            <person name="LaButti K."/>
            <person name="Lindquist E.A."/>
            <person name="Lipzen A."/>
            <person name="Lundell T."/>
            <person name="Morin E."/>
            <person name="Murat C."/>
            <person name="Riley R."/>
            <person name="Ohm R."/>
            <person name="Sun H."/>
            <person name="Tunlid A."/>
            <person name="Henrissat B."/>
            <person name="Grigoriev I.V."/>
            <person name="Hibbett D.S."/>
            <person name="Martin F."/>
        </authorList>
    </citation>
    <scope>NUCLEOTIDE SEQUENCE [LARGE SCALE GENOMIC DNA]</scope>
    <source>
        <strain evidence="2">Foug A</strain>
    </source>
</reference>
<evidence type="ECO:0000313" key="2">
    <source>
        <dbReference type="Proteomes" id="UP000053989"/>
    </source>
</evidence>
<reference evidence="1 2" key="1">
    <citation type="submission" date="2014-04" db="EMBL/GenBank/DDBJ databases">
        <authorList>
            <consortium name="DOE Joint Genome Institute"/>
            <person name="Kuo A."/>
            <person name="Kohler A."/>
            <person name="Nagy L.G."/>
            <person name="Floudas D."/>
            <person name="Copeland A."/>
            <person name="Barry K.W."/>
            <person name="Cichocki N."/>
            <person name="Veneault-Fourrey C."/>
            <person name="LaButti K."/>
            <person name="Lindquist E.A."/>
            <person name="Lipzen A."/>
            <person name="Lundell T."/>
            <person name="Morin E."/>
            <person name="Murat C."/>
            <person name="Sun H."/>
            <person name="Tunlid A."/>
            <person name="Henrissat B."/>
            <person name="Grigoriev I.V."/>
            <person name="Hibbett D.S."/>
            <person name="Martin F."/>
            <person name="Nordberg H.P."/>
            <person name="Cantor M.N."/>
            <person name="Hua S.X."/>
        </authorList>
    </citation>
    <scope>NUCLEOTIDE SEQUENCE [LARGE SCALE GENOMIC DNA]</scope>
    <source>
        <strain evidence="1 2">Foug A</strain>
    </source>
</reference>
<evidence type="ECO:0000313" key="1">
    <source>
        <dbReference type="EMBL" id="KIM67736.1"/>
    </source>
</evidence>
<gene>
    <name evidence="1" type="ORF">SCLCIDRAFT_1209859</name>
</gene>
<dbReference type="EMBL" id="KN822011">
    <property type="protein sequence ID" value="KIM67736.1"/>
    <property type="molecule type" value="Genomic_DNA"/>
</dbReference>
<sequence length="60" mass="6567">MPINVPDIPLICIQSPSQSDHSYDATITGESEESLVPVSGGRRRTISTKYILVHSKGQRT</sequence>